<dbReference type="EMBL" id="UFQS01000124">
    <property type="protein sequence ID" value="SSX00100.1"/>
    <property type="molecule type" value="Genomic_DNA"/>
</dbReference>
<gene>
    <name evidence="1" type="primary">CSON001570</name>
</gene>
<dbReference type="AlphaFoldDB" id="A0A336KG82"/>
<dbReference type="VEuPathDB" id="VectorBase:CSON001570"/>
<accession>A0A336KG82</accession>
<evidence type="ECO:0000313" key="2">
    <source>
        <dbReference type="EMBL" id="SSX20480.1"/>
    </source>
</evidence>
<name>A0A336KG82_CULSO</name>
<proteinExistence type="predicted"/>
<organism evidence="1">
    <name type="scientific">Culicoides sonorensis</name>
    <name type="common">Biting midge</name>
    <dbReference type="NCBI Taxonomy" id="179676"/>
    <lineage>
        <taxon>Eukaryota</taxon>
        <taxon>Metazoa</taxon>
        <taxon>Ecdysozoa</taxon>
        <taxon>Arthropoda</taxon>
        <taxon>Hexapoda</taxon>
        <taxon>Insecta</taxon>
        <taxon>Pterygota</taxon>
        <taxon>Neoptera</taxon>
        <taxon>Endopterygota</taxon>
        <taxon>Diptera</taxon>
        <taxon>Nematocera</taxon>
        <taxon>Chironomoidea</taxon>
        <taxon>Ceratopogonidae</taxon>
        <taxon>Ceratopogoninae</taxon>
        <taxon>Culicoides</taxon>
        <taxon>Monoculicoides</taxon>
    </lineage>
</organism>
<reference evidence="2" key="2">
    <citation type="submission" date="2018-07" db="EMBL/GenBank/DDBJ databases">
        <authorList>
            <person name="Quirk P.G."/>
            <person name="Krulwich T.A."/>
        </authorList>
    </citation>
    <scope>NUCLEOTIDE SEQUENCE</scope>
</reference>
<reference evidence="1" key="1">
    <citation type="submission" date="2018-04" db="EMBL/GenBank/DDBJ databases">
        <authorList>
            <person name="Go L.Y."/>
            <person name="Mitchell J.A."/>
        </authorList>
    </citation>
    <scope>NUCLEOTIDE SEQUENCE</scope>
    <source>
        <tissue evidence="1">Whole organism</tissue>
    </source>
</reference>
<sequence>MIVATTPLLTEKIVFSVIDHLLDCCAPVNAQTFHSDEVQESNYQTNHNLISFHFIEMGVLVLTLSTNLKFKSTSKKMIQQKKNTNNNDENNEETCRYNMKTTPLYAGIVFD</sequence>
<evidence type="ECO:0000313" key="1">
    <source>
        <dbReference type="EMBL" id="SSX00100.1"/>
    </source>
</evidence>
<dbReference type="EMBL" id="UFQT01000124">
    <property type="protein sequence ID" value="SSX20480.1"/>
    <property type="molecule type" value="Genomic_DNA"/>
</dbReference>
<protein>
    <submittedName>
        <fullName evidence="1">CSON001570 protein</fullName>
    </submittedName>
</protein>